<dbReference type="Proteomes" id="UP001501480">
    <property type="component" value="Unassembled WGS sequence"/>
</dbReference>
<dbReference type="RefSeq" id="WP_344325210.1">
    <property type="nucleotide sequence ID" value="NZ_BAAAPY010000002.1"/>
</dbReference>
<dbReference type="EMBL" id="BAAAPY010000002">
    <property type="protein sequence ID" value="GAA2073543.1"/>
    <property type="molecule type" value="Genomic_DNA"/>
</dbReference>
<dbReference type="PIRSF" id="PIRSF037394">
    <property type="entry name" value="ABC_thiamine-permease_YkoE_prd"/>
    <property type="match status" value="1"/>
</dbReference>
<keyword evidence="3" id="KW-1185">Reference proteome</keyword>
<organism evidence="2 3">
    <name type="scientific">Aeromicrobium halocynthiae</name>
    <dbReference type="NCBI Taxonomy" id="560557"/>
    <lineage>
        <taxon>Bacteria</taxon>
        <taxon>Bacillati</taxon>
        <taxon>Actinomycetota</taxon>
        <taxon>Actinomycetes</taxon>
        <taxon>Propionibacteriales</taxon>
        <taxon>Nocardioidaceae</taxon>
        <taxon>Aeromicrobium</taxon>
    </lineage>
</organism>
<feature type="transmembrane region" description="Helical" evidence="1">
    <location>
        <begin position="160"/>
        <end position="184"/>
    </location>
</feature>
<evidence type="ECO:0000313" key="2">
    <source>
        <dbReference type="EMBL" id="GAA2073543.1"/>
    </source>
</evidence>
<keyword evidence="1" id="KW-0472">Membrane</keyword>
<reference evidence="2 3" key="1">
    <citation type="journal article" date="2019" name="Int. J. Syst. Evol. Microbiol.">
        <title>The Global Catalogue of Microorganisms (GCM) 10K type strain sequencing project: providing services to taxonomists for standard genome sequencing and annotation.</title>
        <authorList>
            <consortium name="The Broad Institute Genomics Platform"/>
            <consortium name="The Broad Institute Genome Sequencing Center for Infectious Disease"/>
            <person name="Wu L."/>
            <person name="Ma J."/>
        </authorList>
    </citation>
    <scope>NUCLEOTIDE SEQUENCE [LARGE SCALE GENOMIC DNA]</scope>
    <source>
        <strain evidence="2 3">JCM 15749</strain>
    </source>
</reference>
<dbReference type="InterPro" id="IPR017195">
    <property type="entry name" value="ABC_thiamin-permease_prd"/>
</dbReference>
<feature type="transmembrane region" description="Helical" evidence="1">
    <location>
        <begin position="82"/>
        <end position="99"/>
    </location>
</feature>
<gene>
    <name evidence="2" type="ORF">GCM10009821_09810</name>
</gene>
<accession>A0ABN2VYX6</accession>
<comment type="caution">
    <text evidence="2">The sequence shown here is derived from an EMBL/GenBank/DDBJ whole genome shotgun (WGS) entry which is preliminary data.</text>
</comment>
<proteinExistence type="predicted"/>
<sequence>MSSAPTGGRTRSVTSYRTIDLVTIASLGVAFGVVFWAWGKLYGIIDLATVVGYPPASGLLAGPWLVAGVVGGLVVRKAGAAFATELTAAIVSMFVLGGTEWGFTVLLSGVVQGLGAELILLAFAYRVWTLPVAVLAGAMSGVFGAVYEAFFYYADWSVGYRVVYGVLFAISGALVAGALGWVLVRSLAATGALDAFPAGREAHDRDAVSN</sequence>
<keyword evidence="1" id="KW-0812">Transmembrane</keyword>
<evidence type="ECO:0000256" key="1">
    <source>
        <dbReference type="SAM" id="Phobius"/>
    </source>
</evidence>
<name>A0ABN2VYX6_9ACTN</name>
<evidence type="ECO:0000313" key="3">
    <source>
        <dbReference type="Proteomes" id="UP001501480"/>
    </source>
</evidence>
<feature type="transmembrane region" description="Helical" evidence="1">
    <location>
        <begin position="132"/>
        <end position="154"/>
    </location>
</feature>
<feature type="transmembrane region" description="Helical" evidence="1">
    <location>
        <begin position="58"/>
        <end position="75"/>
    </location>
</feature>
<protein>
    <submittedName>
        <fullName evidence="2">ECF transporter S component</fullName>
    </submittedName>
</protein>
<dbReference type="Pfam" id="PF09819">
    <property type="entry name" value="ABC_cobalt"/>
    <property type="match status" value="1"/>
</dbReference>
<feature type="transmembrane region" description="Helical" evidence="1">
    <location>
        <begin position="105"/>
        <end position="125"/>
    </location>
</feature>
<feature type="transmembrane region" description="Helical" evidence="1">
    <location>
        <begin position="21"/>
        <end position="38"/>
    </location>
</feature>
<keyword evidence="1" id="KW-1133">Transmembrane helix</keyword>